<comment type="caution">
    <text evidence="2">The sequence shown here is derived from an EMBL/GenBank/DDBJ whole genome shotgun (WGS) entry which is preliminary data.</text>
</comment>
<name>A0A7V5U2V3_9BACT</name>
<dbReference type="Gene3D" id="2.40.10.220">
    <property type="entry name" value="predicted glycosyltransferase like domains"/>
    <property type="match status" value="1"/>
</dbReference>
<accession>A0A7V5U2V3</accession>
<dbReference type="Pfam" id="PF07238">
    <property type="entry name" value="PilZ"/>
    <property type="match status" value="1"/>
</dbReference>
<dbReference type="SUPFAM" id="SSF141371">
    <property type="entry name" value="PilZ domain-like"/>
    <property type="match status" value="1"/>
</dbReference>
<protein>
    <recommendedName>
        <fullName evidence="1">PilZ domain-containing protein</fullName>
    </recommendedName>
</protein>
<evidence type="ECO:0000313" key="2">
    <source>
        <dbReference type="EMBL" id="HHI97545.1"/>
    </source>
</evidence>
<proteinExistence type="predicted"/>
<organism evidence="2">
    <name type="scientific">Thermodesulfatator atlanticus</name>
    <dbReference type="NCBI Taxonomy" id="501497"/>
    <lineage>
        <taxon>Bacteria</taxon>
        <taxon>Pseudomonadati</taxon>
        <taxon>Thermodesulfobacteriota</taxon>
        <taxon>Thermodesulfobacteria</taxon>
        <taxon>Thermodesulfobacteriales</taxon>
        <taxon>Thermodesulfatatoraceae</taxon>
        <taxon>Thermodesulfatator</taxon>
    </lineage>
</organism>
<reference evidence="2" key="1">
    <citation type="journal article" date="2020" name="mSystems">
        <title>Genome- and Community-Level Interaction Insights into Carbon Utilization and Element Cycling Functions of Hydrothermarchaeota in Hydrothermal Sediment.</title>
        <authorList>
            <person name="Zhou Z."/>
            <person name="Liu Y."/>
            <person name="Xu W."/>
            <person name="Pan J."/>
            <person name="Luo Z.H."/>
            <person name="Li M."/>
        </authorList>
    </citation>
    <scope>NUCLEOTIDE SEQUENCE [LARGE SCALE GENOMIC DNA]</scope>
    <source>
        <strain evidence="2">HyVt-533</strain>
    </source>
</reference>
<evidence type="ECO:0000259" key="1">
    <source>
        <dbReference type="Pfam" id="PF07238"/>
    </source>
</evidence>
<gene>
    <name evidence="2" type="ORF">ENJ96_06805</name>
</gene>
<feature type="domain" description="PilZ" evidence="1">
    <location>
        <begin position="5"/>
        <end position="91"/>
    </location>
</feature>
<sequence length="106" mass="12028">MIIKERRKHTRISLEGSKVFLPEGRQGQLVNASISGLAFQQPEGVSFEPGEKLDISVFYRGENIKGQAVVVHVTEGLVGCEWIDFEDQNQREAYYRWLLTGVPFSD</sequence>
<dbReference type="GO" id="GO:0035438">
    <property type="term" value="F:cyclic-di-GMP binding"/>
    <property type="evidence" value="ECO:0007669"/>
    <property type="project" value="InterPro"/>
</dbReference>
<dbReference type="EMBL" id="DROK01000196">
    <property type="protein sequence ID" value="HHI97545.1"/>
    <property type="molecule type" value="Genomic_DNA"/>
</dbReference>
<dbReference type="Proteomes" id="UP000886101">
    <property type="component" value="Unassembled WGS sequence"/>
</dbReference>
<dbReference type="AlphaFoldDB" id="A0A7V5U2V3"/>
<dbReference type="InterPro" id="IPR009875">
    <property type="entry name" value="PilZ_domain"/>
</dbReference>